<dbReference type="SMART" id="SM00479">
    <property type="entry name" value="EXOIII"/>
    <property type="match status" value="1"/>
</dbReference>
<dbReference type="Proteomes" id="UP000000492">
    <property type="component" value="Chromosome"/>
</dbReference>
<evidence type="ECO:0000256" key="2">
    <source>
        <dbReference type="ARBA" id="ARBA00022801"/>
    </source>
</evidence>
<evidence type="ECO:0000313" key="5">
    <source>
        <dbReference type="EMBL" id="AEI09715.1"/>
    </source>
</evidence>
<dbReference type="GO" id="GO:0003887">
    <property type="term" value="F:DNA-directed DNA polymerase activity"/>
    <property type="evidence" value="ECO:0007669"/>
    <property type="project" value="UniProtKB-EC"/>
</dbReference>
<dbReference type="EMBL" id="CP002857">
    <property type="protein sequence ID" value="AEI09715.1"/>
    <property type="molecule type" value="Genomic_DNA"/>
</dbReference>
<feature type="domain" description="Exonuclease" evidence="4">
    <location>
        <begin position="44"/>
        <end position="220"/>
    </location>
</feature>
<organism evidence="5 6">
    <name type="scientific">Corynebacterium resistens (strain DSM 45100 / JCM 12819 / GTC 2026 / SICGH 158)</name>
    <dbReference type="NCBI Taxonomy" id="662755"/>
    <lineage>
        <taxon>Bacteria</taxon>
        <taxon>Bacillati</taxon>
        <taxon>Actinomycetota</taxon>
        <taxon>Actinomycetes</taxon>
        <taxon>Mycobacteriales</taxon>
        <taxon>Corynebacteriaceae</taxon>
        <taxon>Corynebacterium</taxon>
    </lineage>
</organism>
<evidence type="ECO:0000256" key="1">
    <source>
        <dbReference type="ARBA" id="ARBA00022722"/>
    </source>
</evidence>
<dbReference type="KEGG" id="crd:CRES_1360"/>
<keyword evidence="5" id="KW-0808">Transferase</keyword>
<sequence>MTMFNALNRFFGGDSVDERAATGALAEYYRTPAPSRRTPIAQLPLLAVDVETTGLDSRKDRLLSIGWIPVDGHEIDLSGAGYGVIEQETHETVGESATIHGLTDDHVHREGEAAPEVLARLLQALRGRAMLVHYKKVESTFISDACQDHFGTGLKAQYVDTLELARRFIEDGGGHPKGDDLRLARIRERLELPSYHNHNALTDALACAEVYLALIARTRAKTLGALL</sequence>
<evidence type="ECO:0000259" key="4">
    <source>
        <dbReference type="SMART" id="SM00479"/>
    </source>
</evidence>
<dbReference type="CDD" id="cd06127">
    <property type="entry name" value="DEDDh"/>
    <property type="match status" value="1"/>
</dbReference>
<dbReference type="eggNOG" id="COG0847">
    <property type="taxonomic scope" value="Bacteria"/>
</dbReference>
<dbReference type="GO" id="GO:0008408">
    <property type="term" value="F:3'-5' exonuclease activity"/>
    <property type="evidence" value="ECO:0007669"/>
    <property type="project" value="TreeGrafter"/>
</dbReference>
<dbReference type="Gene3D" id="3.30.420.10">
    <property type="entry name" value="Ribonuclease H-like superfamily/Ribonuclease H"/>
    <property type="match status" value="1"/>
</dbReference>
<dbReference type="GO" id="GO:0005829">
    <property type="term" value="C:cytosol"/>
    <property type="evidence" value="ECO:0007669"/>
    <property type="project" value="TreeGrafter"/>
</dbReference>
<dbReference type="EC" id="2.7.7.7" evidence="5"/>
<dbReference type="GO" id="GO:0003676">
    <property type="term" value="F:nucleic acid binding"/>
    <property type="evidence" value="ECO:0007669"/>
    <property type="project" value="InterPro"/>
</dbReference>
<protein>
    <submittedName>
        <fullName evidence="5">DNA polymerase III subunit epsilon</fullName>
        <ecNumber evidence="5">2.7.7.7</ecNumber>
    </submittedName>
</protein>
<dbReference type="AlphaFoldDB" id="F8DYX0"/>
<evidence type="ECO:0000256" key="3">
    <source>
        <dbReference type="ARBA" id="ARBA00022839"/>
    </source>
</evidence>
<gene>
    <name evidence="5" type="primary">dnaQ2</name>
    <name evidence="5" type="ordered locus">CRES_1360</name>
</gene>
<dbReference type="SUPFAM" id="SSF53098">
    <property type="entry name" value="Ribonuclease H-like"/>
    <property type="match status" value="1"/>
</dbReference>
<keyword evidence="6" id="KW-1185">Reference proteome</keyword>
<name>F8DYX0_CORRG</name>
<dbReference type="STRING" id="662755.CRES_1360"/>
<evidence type="ECO:0000313" key="6">
    <source>
        <dbReference type="Proteomes" id="UP000000492"/>
    </source>
</evidence>
<reference evidence="5 6" key="1">
    <citation type="journal article" date="2012" name="BMC Genomics">
        <title>Complete genome sequence, lifestyle, and multi-drug resistance of the human pathogen Corynebacterium resistens DSM 45100 isolated from blood samples of a leukemia patient.</title>
        <authorList>
            <person name="Schroder J."/>
            <person name="Maus I."/>
            <person name="Meyer K."/>
            <person name="Wordemann S."/>
            <person name="Blom J."/>
            <person name="Jaenicke S."/>
            <person name="Schneider J."/>
            <person name="Trost E."/>
            <person name="Tauch A."/>
        </authorList>
    </citation>
    <scope>NUCLEOTIDE SEQUENCE [LARGE SCALE GENOMIC DNA]</scope>
    <source>
        <strain evidence="6">DSM 45100 / JCM 12819 / CCUG 50093 / GTC 2026 / SICGH 158</strain>
    </source>
</reference>
<dbReference type="HOGENOM" id="CLU_047806_9_0_11"/>
<dbReference type="PANTHER" id="PTHR30231:SF4">
    <property type="entry name" value="PROTEIN NEN2"/>
    <property type="match status" value="1"/>
</dbReference>
<dbReference type="InterPro" id="IPR036397">
    <property type="entry name" value="RNaseH_sf"/>
</dbReference>
<keyword evidence="5" id="KW-0548">Nucleotidyltransferase</keyword>
<accession>F8DYX0</accession>
<keyword evidence="1" id="KW-0540">Nuclease</keyword>
<proteinExistence type="predicted"/>
<keyword evidence="2" id="KW-0378">Hydrolase</keyword>
<dbReference type="PANTHER" id="PTHR30231">
    <property type="entry name" value="DNA POLYMERASE III SUBUNIT EPSILON"/>
    <property type="match status" value="1"/>
</dbReference>
<dbReference type="Pfam" id="PF00929">
    <property type="entry name" value="RNase_T"/>
    <property type="match status" value="1"/>
</dbReference>
<dbReference type="InterPro" id="IPR013520">
    <property type="entry name" value="Ribonucl_H"/>
</dbReference>
<dbReference type="InterPro" id="IPR012337">
    <property type="entry name" value="RNaseH-like_sf"/>
</dbReference>
<keyword evidence="3" id="KW-0269">Exonuclease</keyword>